<keyword evidence="1" id="KW-0732">Signal</keyword>
<feature type="signal peptide" evidence="1">
    <location>
        <begin position="1"/>
        <end position="24"/>
    </location>
</feature>
<dbReference type="Gene3D" id="2.50.20.10">
    <property type="entry name" value="Lipoprotein localisation LolA/LolB/LppX"/>
    <property type="match status" value="1"/>
</dbReference>
<gene>
    <name evidence="2" type="ORF">GZ78_07765</name>
</gene>
<feature type="chain" id="PRO_5001760942" description="Outer membrane lipoprotein-sorting protein" evidence="1">
    <location>
        <begin position="25"/>
        <end position="458"/>
    </location>
</feature>
<dbReference type="Pfam" id="PF07044">
    <property type="entry name" value="DUF1329"/>
    <property type="match status" value="1"/>
</dbReference>
<dbReference type="Proteomes" id="UP000028073">
    <property type="component" value="Unassembled WGS sequence"/>
</dbReference>
<dbReference type="AlphaFoldDB" id="A0A081NMT1"/>
<dbReference type="eggNOG" id="ENOG502Z7HQ">
    <property type="taxonomic scope" value="Bacteria"/>
</dbReference>
<reference evidence="2 3" key="1">
    <citation type="submission" date="2014-06" db="EMBL/GenBank/DDBJ databases">
        <title>Whole Genome Sequences of Three Symbiotic Endozoicomonas Bacteria.</title>
        <authorList>
            <person name="Neave M.J."/>
            <person name="Apprill A."/>
            <person name="Voolstra C.R."/>
        </authorList>
    </citation>
    <scope>NUCLEOTIDE SEQUENCE [LARGE SCALE GENOMIC DNA]</scope>
    <source>
        <strain evidence="2 3">DSM 25634</strain>
    </source>
</reference>
<dbReference type="STRING" id="1137799.GZ78_07765"/>
<accession>A0A081NMT1</accession>
<evidence type="ECO:0000256" key="1">
    <source>
        <dbReference type="SAM" id="SignalP"/>
    </source>
</evidence>
<dbReference type="RefSeq" id="WP_034833781.1">
    <property type="nucleotide sequence ID" value="NZ_JOKH01000001.1"/>
</dbReference>
<dbReference type="EMBL" id="JOKH01000001">
    <property type="protein sequence ID" value="KEQ19754.1"/>
    <property type="molecule type" value="Genomic_DNA"/>
</dbReference>
<name>A0A081NMT1_9GAMM</name>
<comment type="caution">
    <text evidence="2">The sequence shown here is derived from an EMBL/GenBank/DDBJ whole genome shotgun (WGS) entry which is preliminary data.</text>
</comment>
<dbReference type="InterPro" id="IPR010752">
    <property type="entry name" value="DUF1329"/>
</dbReference>
<keyword evidence="3" id="KW-1185">Reference proteome</keyword>
<dbReference type="OrthoDB" id="178023at2"/>
<proteinExistence type="predicted"/>
<protein>
    <recommendedName>
        <fullName evidence="4">Outer membrane lipoprotein-sorting protein</fullName>
    </recommendedName>
</protein>
<evidence type="ECO:0000313" key="2">
    <source>
        <dbReference type="EMBL" id="KEQ19754.1"/>
    </source>
</evidence>
<dbReference type="CDD" id="cd16329">
    <property type="entry name" value="LolA_like"/>
    <property type="match status" value="1"/>
</dbReference>
<sequence>MIRTKSLLTVGLTSLALLASTAQAKVSPEEAAKLGKTLTPMGAEMAGNKEGTIPAWNPDFKIPEGYQGPGTRYVDPYADDKVLFTITAENANQYKDKLAPGMIELFKLYPETFKMNIYPSHRDGRFSEFAENNVIANATRAEVVDGGDGVINAFGGPPFPIPQSGVEAIWNMLLKSGSHYWQATATDVLVYRNGSQQSGRQTVTRLAPYYDPEMTLNAFQEQRLPRLYQTVQTLAPTREKGKAVLAYEYINPKDQPRAAWSYTPGVRRVRRAPTVSYDTPQGLGKLRTTDGSYGYNGSPDKYNWKLVGKKEMYVPYNNYKFENKDVDFKELLPQGHANPDYMRYELHRVWVVRAELKEGERHVYKTREFFLDEDSWMVMQVDQYDNRDVLWRTTLVNTINMYDMPGIERRSVLYYDLVSREYLAADLFNKEPVQPIVNQDPKQISYFTPSNLRKIGVR</sequence>
<organism evidence="2 3">
    <name type="scientific">Endozoicomonas numazuensis</name>
    <dbReference type="NCBI Taxonomy" id="1137799"/>
    <lineage>
        <taxon>Bacteria</taxon>
        <taxon>Pseudomonadati</taxon>
        <taxon>Pseudomonadota</taxon>
        <taxon>Gammaproteobacteria</taxon>
        <taxon>Oceanospirillales</taxon>
        <taxon>Endozoicomonadaceae</taxon>
        <taxon>Endozoicomonas</taxon>
    </lineage>
</organism>
<evidence type="ECO:0008006" key="4">
    <source>
        <dbReference type="Google" id="ProtNLM"/>
    </source>
</evidence>
<evidence type="ECO:0000313" key="3">
    <source>
        <dbReference type="Proteomes" id="UP000028073"/>
    </source>
</evidence>